<evidence type="ECO:0000259" key="7">
    <source>
        <dbReference type="Pfam" id="PF00892"/>
    </source>
</evidence>
<dbReference type="SUPFAM" id="SSF103481">
    <property type="entry name" value="Multidrug resistance efflux transporter EmrE"/>
    <property type="match status" value="2"/>
</dbReference>
<dbReference type="EMBL" id="JAUSUK010000002">
    <property type="protein sequence ID" value="MDQ0327233.1"/>
    <property type="molecule type" value="Genomic_DNA"/>
</dbReference>
<evidence type="ECO:0000256" key="6">
    <source>
        <dbReference type="SAM" id="Phobius"/>
    </source>
</evidence>
<feature type="transmembrane region" description="Helical" evidence="6">
    <location>
        <begin position="79"/>
        <end position="99"/>
    </location>
</feature>
<feature type="transmembrane region" description="Helical" evidence="6">
    <location>
        <begin position="12"/>
        <end position="33"/>
    </location>
</feature>
<dbReference type="Pfam" id="PF00892">
    <property type="entry name" value="EamA"/>
    <property type="match status" value="1"/>
</dbReference>
<evidence type="ECO:0000313" key="9">
    <source>
        <dbReference type="Proteomes" id="UP001230253"/>
    </source>
</evidence>
<evidence type="ECO:0000256" key="2">
    <source>
        <dbReference type="ARBA" id="ARBA00009853"/>
    </source>
</evidence>
<feature type="transmembrane region" description="Helical" evidence="6">
    <location>
        <begin position="189"/>
        <end position="209"/>
    </location>
</feature>
<feature type="transmembrane region" description="Helical" evidence="6">
    <location>
        <begin position="285"/>
        <end position="302"/>
    </location>
</feature>
<feature type="transmembrane region" description="Helical" evidence="6">
    <location>
        <begin position="134"/>
        <end position="151"/>
    </location>
</feature>
<evidence type="ECO:0000256" key="1">
    <source>
        <dbReference type="ARBA" id="ARBA00004141"/>
    </source>
</evidence>
<feature type="transmembrane region" description="Helical" evidence="6">
    <location>
        <begin position="259"/>
        <end position="279"/>
    </location>
</feature>
<sequence>MMTVRISRKQSAAADNLAAAAGVILMTDLALSLGDALIKLTSGTIAVWQLFLLRSLMALPLLVPAVLASSGATLRPRALAWTTLRSLMLVLMWLAYYAALPHLQLSVAAVSYYTLPVFITLFSALFVGERVGPIGWMAVALGLSGVLLILRPDAAAFNAYALLPLLSAVLYALAMILTRTKCREEHPLTLSLALNLAFVVVGLGGVGVFQENSGEGGYLTTGWLPLGAAEIGTLVVLSAAMIIGSLGAAFSYQRAPSNVIGTLDFSYVGFAAIWGLLLFQEVPSLITLCGMALIVGAGILALRR</sequence>
<accession>A0ABU0CAN0</accession>
<name>A0ABU0CAN0_9BRAD</name>
<feature type="transmembrane region" description="Helical" evidence="6">
    <location>
        <begin position="157"/>
        <end position="177"/>
    </location>
</feature>
<keyword evidence="5 6" id="KW-0472">Membrane</keyword>
<comment type="subcellular location">
    <subcellularLocation>
        <location evidence="1">Membrane</location>
        <topology evidence="1">Multi-pass membrane protein</topology>
    </subcellularLocation>
</comment>
<evidence type="ECO:0000313" key="8">
    <source>
        <dbReference type="EMBL" id="MDQ0327233.1"/>
    </source>
</evidence>
<evidence type="ECO:0000256" key="5">
    <source>
        <dbReference type="ARBA" id="ARBA00023136"/>
    </source>
</evidence>
<feature type="domain" description="EamA" evidence="7">
    <location>
        <begin position="29"/>
        <end position="150"/>
    </location>
</feature>
<protein>
    <submittedName>
        <fullName evidence="8">Drug/metabolite transporter (DMT)-like permease</fullName>
    </submittedName>
</protein>
<dbReference type="PANTHER" id="PTHR22911">
    <property type="entry name" value="ACYL-MALONYL CONDENSING ENZYME-RELATED"/>
    <property type="match status" value="1"/>
</dbReference>
<organism evidence="8 9">
    <name type="scientific">Rhodopseudomonas julia</name>
    <dbReference type="NCBI Taxonomy" id="200617"/>
    <lineage>
        <taxon>Bacteria</taxon>
        <taxon>Pseudomonadati</taxon>
        <taxon>Pseudomonadota</taxon>
        <taxon>Alphaproteobacteria</taxon>
        <taxon>Hyphomicrobiales</taxon>
        <taxon>Nitrobacteraceae</taxon>
        <taxon>Rhodopseudomonas</taxon>
    </lineage>
</organism>
<dbReference type="RefSeq" id="WP_307155298.1">
    <property type="nucleotide sequence ID" value="NZ_JAUSUK010000002.1"/>
</dbReference>
<keyword evidence="9" id="KW-1185">Reference proteome</keyword>
<evidence type="ECO:0000256" key="3">
    <source>
        <dbReference type="ARBA" id="ARBA00022692"/>
    </source>
</evidence>
<feature type="transmembrane region" description="Helical" evidence="6">
    <location>
        <begin position="229"/>
        <end position="252"/>
    </location>
</feature>
<dbReference type="InterPro" id="IPR000620">
    <property type="entry name" value="EamA_dom"/>
</dbReference>
<comment type="caution">
    <text evidence="8">The sequence shown here is derived from an EMBL/GenBank/DDBJ whole genome shotgun (WGS) entry which is preliminary data.</text>
</comment>
<comment type="similarity">
    <text evidence="2">Belongs to the drug/metabolite transporter (DMT) superfamily. 10 TMS drug/metabolite exporter (DME) (TC 2.A.7.3) family.</text>
</comment>
<reference evidence="8 9" key="1">
    <citation type="submission" date="2023-07" db="EMBL/GenBank/DDBJ databases">
        <title>Genomic Encyclopedia of Type Strains, Phase IV (KMG-IV): sequencing the most valuable type-strain genomes for metagenomic binning, comparative biology and taxonomic classification.</title>
        <authorList>
            <person name="Goeker M."/>
        </authorList>
    </citation>
    <scope>NUCLEOTIDE SEQUENCE [LARGE SCALE GENOMIC DNA]</scope>
    <source>
        <strain evidence="8 9">DSM 11549</strain>
    </source>
</reference>
<feature type="transmembrane region" description="Helical" evidence="6">
    <location>
        <begin position="105"/>
        <end position="127"/>
    </location>
</feature>
<keyword evidence="3 6" id="KW-0812">Transmembrane</keyword>
<evidence type="ECO:0000256" key="4">
    <source>
        <dbReference type="ARBA" id="ARBA00022989"/>
    </source>
</evidence>
<keyword evidence="4 6" id="KW-1133">Transmembrane helix</keyword>
<proteinExistence type="inferred from homology"/>
<gene>
    <name evidence="8" type="ORF">J2R99_003102</name>
</gene>
<dbReference type="PANTHER" id="PTHR22911:SF6">
    <property type="entry name" value="SOLUTE CARRIER FAMILY 35 MEMBER G1"/>
    <property type="match status" value="1"/>
</dbReference>
<dbReference type="Proteomes" id="UP001230253">
    <property type="component" value="Unassembled WGS sequence"/>
</dbReference>
<feature type="transmembrane region" description="Helical" evidence="6">
    <location>
        <begin position="45"/>
        <end position="67"/>
    </location>
</feature>
<dbReference type="InterPro" id="IPR037185">
    <property type="entry name" value="EmrE-like"/>
</dbReference>